<gene>
    <name evidence="3" type="ORF">TNIN_354031</name>
</gene>
<proteinExistence type="predicted"/>
<sequence>MSRMHFLLFHLYRFCTCCGFNTSERVFCRLSDGGGRCNLKWSCIVETMSSKILSKCCRCPSISSISRRTSNGSLKLLSKGGGGKSARPVSEESSRGWFVFCCGASLPDGARRDSPGSPDEMGSSFFFFLAFWP</sequence>
<evidence type="ECO:0000313" key="3">
    <source>
        <dbReference type="EMBL" id="GFY56883.1"/>
    </source>
</evidence>
<comment type="caution">
    <text evidence="3">The sequence shown here is derived from an EMBL/GenBank/DDBJ whole genome shotgun (WGS) entry which is preliminary data.</text>
</comment>
<feature type="region of interest" description="Disordered" evidence="1">
    <location>
        <begin position="72"/>
        <end position="93"/>
    </location>
</feature>
<evidence type="ECO:0000256" key="1">
    <source>
        <dbReference type="SAM" id="MobiDB-lite"/>
    </source>
</evidence>
<evidence type="ECO:0008006" key="5">
    <source>
        <dbReference type="Google" id="ProtNLM"/>
    </source>
</evidence>
<keyword evidence="4" id="KW-1185">Reference proteome</keyword>
<evidence type="ECO:0000313" key="4">
    <source>
        <dbReference type="Proteomes" id="UP000886998"/>
    </source>
</evidence>
<accession>A0A8X7C7P0</accession>
<evidence type="ECO:0000256" key="2">
    <source>
        <dbReference type="SAM" id="SignalP"/>
    </source>
</evidence>
<feature type="signal peptide" evidence="2">
    <location>
        <begin position="1"/>
        <end position="19"/>
    </location>
</feature>
<protein>
    <recommendedName>
        <fullName evidence="5">Secreted protein</fullName>
    </recommendedName>
</protein>
<dbReference type="EMBL" id="BMAV01011191">
    <property type="protein sequence ID" value="GFY56883.1"/>
    <property type="molecule type" value="Genomic_DNA"/>
</dbReference>
<dbReference type="Proteomes" id="UP000886998">
    <property type="component" value="Unassembled WGS sequence"/>
</dbReference>
<organism evidence="3 4">
    <name type="scientific">Trichonephila inaurata madagascariensis</name>
    <dbReference type="NCBI Taxonomy" id="2747483"/>
    <lineage>
        <taxon>Eukaryota</taxon>
        <taxon>Metazoa</taxon>
        <taxon>Ecdysozoa</taxon>
        <taxon>Arthropoda</taxon>
        <taxon>Chelicerata</taxon>
        <taxon>Arachnida</taxon>
        <taxon>Araneae</taxon>
        <taxon>Araneomorphae</taxon>
        <taxon>Entelegynae</taxon>
        <taxon>Araneoidea</taxon>
        <taxon>Nephilidae</taxon>
        <taxon>Trichonephila</taxon>
        <taxon>Trichonephila inaurata</taxon>
    </lineage>
</organism>
<keyword evidence="2" id="KW-0732">Signal</keyword>
<dbReference type="AlphaFoldDB" id="A0A8X7C7P0"/>
<reference evidence="3" key="1">
    <citation type="submission" date="2020-08" db="EMBL/GenBank/DDBJ databases">
        <title>Multicomponent nature underlies the extraordinary mechanical properties of spider dragline silk.</title>
        <authorList>
            <person name="Kono N."/>
            <person name="Nakamura H."/>
            <person name="Mori M."/>
            <person name="Yoshida Y."/>
            <person name="Ohtoshi R."/>
            <person name="Malay A.D."/>
            <person name="Moran D.A.P."/>
            <person name="Tomita M."/>
            <person name="Numata K."/>
            <person name="Arakawa K."/>
        </authorList>
    </citation>
    <scope>NUCLEOTIDE SEQUENCE</scope>
</reference>
<feature type="chain" id="PRO_5036467755" description="Secreted protein" evidence="2">
    <location>
        <begin position="20"/>
        <end position="133"/>
    </location>
</feature>
<name>A0A8X7C7P0_9ARAC</name>